<gene>
    <name evidence="2" type="ORF">ATJ97_3507</name>
</gene>
<organism evidence="2 3">
    <name type="scientific">Georgenia soli</name>
    <dbReference type="NCBI Taxonomy" id="638953"/>
    <lineage>
        <taxon>Bacteria</taxon>
        <taxon>Bacillati</taxon>
        <taxon>Actinomycetota</taxon>
        <taxon>Actinomycetes</taxon>
        <taxon>Micrococcales</taxon>
        <taxon>Bogoriellaceae</taxon>
        <taxon>Georgenia</taxon>
    </lineage>
</organism>
<reference evidence="2 3" key="1">
    <citation type="submission" date="2017-10" db="EMBL/GenBank/DDBJ databases">
        <title>Sequencing the genomes of 1000 actinobacteria strains.</title>
        <authorList>
            <person name="Klenk H.-P."/>
        </authorList>
    </citation>
    <scope>NUCLEOTIDE SEQUENCE [LARGE SCALE GENOMIC DNA]</scope>
    <source>
        <strain evidence="2 3">DSM 21838</strain>
    </source>
</reference>
<evidence type="ECO:0000313" key="2">
    <source>
        <dbReference type="EMBL" id="PFG40963.1"/>
    </source>
</evidence>
<feature type="region of interest" description="Disordered" evidence="1">
    <location>
        <begin position="45"/>
        <end position="67"/>
    </location>
</feature>
<feature type="compositionally biased region" description="Basic residues" evidence="1">
    <location>
        <begin position="247"/>
        <end position="259"/>
    </location>
</feature>
<protein>
    <submittedName>
        <fullName evidence="2">Proline iminopeptidase</fullName>
    </submittedName>
</protein>
<feature type="compositionally biased region" description="Low complexity" evidence="1">
    <location>
        <begin position="265"/>
        <end position="274"/>
    </location>
</feature>
<accession>A0A2A9EQB7</accession>
<dbReference type="AlphaFoldDB" id="A0A2A9EQB7"/>
<evidence type="ECO:0000313" key="3">
    <source>
        <dbReference type="Proteomes" id="UP000222106"/>
    </source>
</evidence>
<dbReference type="Proteomes" id="UP000222106">
    <property type="component" value="Unassembled WGS sequence"/>
</dbReference>
<keyword evidence="3" id="KW-1185">Reference proteome</keyword>
<comment type="caution">
    <text evidence="2">The sequence shown here is derived from an EMBL/GenBank/DDBJ whole genome shotgun (WGS) entry which is preliminary data.</text>
</comment>
<evidence type="ECO:0000256" key="1">
    <source>
        <dbReference type="SAM" id="MobiDB-lite"/>
    </source>
</evidence>
<name>A0A2A9EQB7_9MICO</name>
<dbReference type="EMBL" id="PDJI01000004">
    <property type="protein sequence ID" value="PFG40963.1"/>
    <property type="molecule type" value="Genomic_DNA"/>
</dbReference>
<feature type="region of interest" description="Disordered" evidence="1">
    <location>
        <begin position="243"/>
        <end position="274"/>
    </location>
</feature>
<sequence length="289" mass="32634">MTASQLSASPRSRASRTFGRVRDGAVVLGEYAVETVYAVTHPEWRRSGATPDEQSRELPGDDLVPAPNWSATRAETIRATPQQVWPWLAQMGYGRGGWYSDFPWWKDPAGHRGRRSAAERVLPDHQQLEVGQVLLDGPNCSEQIGSWWVRDVEPARHLVLYSSRTIDGREVRFLPRRPRSYFDCSWAFVLVPDGDSVRLLVRTRVCYRPGWVVRLMVVLRAGDTVMQRAMLLGIRRRVETAGSLGAPRRRARASLRHPPVRSPSAPAGRATTTGAWWRRRHARRRAGAG</sequence>
<proteinExistence type="predicted"/>